<evidence type="ECO:0000256" key="4">
    <source>
        <dbReference type="ARBA" id="ARBA00022741"/>
    </source>
</evidence>
<evidence type="ECO:0000256" key="3">
    <source>
        <dbReference type="ARBA" id="ARBA00022692"/>
    </source>
</evidence>
<evidence type="ECO:0000256" key="5">
    <source>
        <dbReference type="ARBA" id="ARBA00022840"/>
    </source>
</evidence>
<dbReference type="Gene3D" id="3.40.50.300">
    <property type="entry name" value="P-loop containing nucleotide triphosphate hydrolases"/>
    <property type="match status" value="1"/>
</dbReference>
<evidence type="ECO:0000256" key="6">
    <source>
        <dbReference type="ARBA" id="ARBA00022989"/>
    </source>
</evidence>
<dbReference type="PANTHER" id="PTHR10760">
    <property type="entry name" value="TORSIN"/>
    <property type="match status" value="1"/>
</dbReference>
<dbReference type="GO" id="GO:0016887">
    <property type="term" value="F:ATP hydrolysis activity"/>
    <property type="evidence" value="ECO:0007669"/>
    <property type="project" value="InterPro"/>
</dbReference>
<dbReference type="SUPFAM" id="SSF52540">
    <property type="entry name" value="P-loop containing nucleoside triphosphate hydrolases"/>
    <property type="match status" value="1"/>
</dbReference>
<gene>
    <name evidence="11" type="primary">tor4aa</name>
</gene>
<feature type="transmembrane region" description="Helical" evidence="9">
    <location>
        <begin position="107"/>
        <end position="129"/>
    </location>
</feature>
<dbReference type="OMA" id="EFAITGC"/>
<evidence type="ECO:0000256" key="9">
    <source>
        <dbReference type="SAM" id="Phobius"/>
    </source>
</evidence>
<evidence type="ECO:0000256" key="1">
    <source>
        <dbReference type="ARBA" id="ARBA00004167"/>
    </source>
</evidence>
<dbReference type="Ensembl" id="ENSGMOT00000013585.2">
    <property type="protein sequence ID" value="ENSGMOP00000013234.2"/>
    <property type="gene ID" value="ENSGMOG00000012368.2"/>
</dbReference>
<dbReference type="GO" id="GO:0016020">
    <property type="term" value="C:membrane"/>
    <property type="evidence" value="ECO:0007669"/>
    <property type="project" value="UniProtKB-SubCell"/>
</dbReference>
<feature type="domain" description="Torsin-1A C-terminal" evidence="10">
    <location>
        <begin position="532"/>
        <end position="587"/>
    </location>
</feature>
<dbReference type="InterPro" id="IPR010448">
    <property type="entry name" value="Torsin"/>
</dbReference>
<dbReference type="InterPro" id="IPR049337">
    <property type="entry name" value="TOR1A_C"/>
</dbReference>
<feature type="region of interest" description="Disordered" evidence="8">
    <location>
        <begin position="233"/>
        <end position="276"/>
    </location>
</feature>
<dbReference type="InterPro" id="IPR027417">
    <property type="entry name" value="P-loop_NTPase"/>
</dbReference>
<dbReference type="OrthoDB" id="9443236at2759"/>
<comment type="similarity">
    <text evidence="2">Belongs to the ClpA/ClpB family. Torsin subfamily.</text>
</comment>
<reference evidence="11" key="2">
    <citation type="submission" date="2025-09" db="UniProtKB">
        <authorList>
            <consortium name="Ensembl"/>
        </authorList>
    </citation>
    <scope>IDENTIFICATION</scope>
</reference>
<comment type="subcellular location">
    <subcellularLocation>
        <location evidence="1">Membrane</location>
        <topology evidence="1">Single-pass membrane protein</topology>
    </subcellularLocation>
</comment>
<dbReference type="Pfam" id="PF06309">
    <property type="entry name" value="Torsin"/>
    <property type="match status" value="1"/>
</dbReference>
<evidence type="ECO:0000256" key="2">
    <source>
        <dbReference type="ARBA" id="ARBA00006235"/>
    </source>
</evidence>
<keyword evidence="6 9" id="KW-1133">Transmembrane helix</keyword>
<feature type="compositionally biased region" description="Acidic residues" evidence="8">
    <location>
        <begin position="152"/>
        <end position="177"/>
    </location>
</feature>
<evidence type="ECO:0000259" key="10">
    <source>
        <dbReference type="Pfam" id="PF21376"/>
    </source>
</evidence>
<dbReference type="GO" id="GO:0005635">
    <property type="term" value="C:nuclear envelope"/>
    <property type="evidence" value="ECO:0007669"/>
    <property type="project" value="TreeGrafter"/>
</dbReference>
<dbReference type="PANTHER" id="PTHR10760:SF1">
    <property type="entry name" value="TORSIN-4A"/>
    <property type="match status" value="1"/>
</dbReference>
<dbReference type="PRINTS" id="PR00300">
    <property type="entry name" value="CLPPROTEASEA"/>
</dbReference>
<evidence type="ECO:0000256" key="7">
    <source>
        <dbReference type="ARBA" id="ARBA00023136"/>
    </source>
</evidence>
<dbReference type="GO" id="GO:0005788">
    <property type="term" value="C:endoplasmic reticulum lumen"/>
    <property type="evidence" value="ECO:0007669"/>
    <property type="project" value="TreeGrafter"/>
</dbReference>
<dbReference type="GO" id="GO:0005524">
    <property type="term" value="F:ATP binding"/>
    <property type="evidence" value="ECO:0007669"/>
    <property type="project" value="UniProtKB-KW"/>
</dbReference>
<dbReference type="Pfam" id="PF21376">
    <property type="entry name" value="TOR1A_C"/>
    <property type="match status" value="1"/>
</dbReference>
<dbReference type="InterPro" id="IPR001270">
    <property type="entry name" value="ClpA/B"/>
</dbReference>
<keyword evidence="12" id="KW-1185">Reference proteome</keyword>
<sequence>MLCKHVIRVTCPPVRLQSRVSLFSFFSMHLSVRDFLEQPDLLAGSLKKRRGKGAEPAELKRELEYKSRLWPQAYMGWELESAASSCLTLCRSAVWTYFKIEIYIDILYIYLYTYNIYIYIYIGKTFLYFGRRRLSKFKMSLYDSSDRYSESPADDQTEGEEVERDDEEEEEEEEEEEAPRSSLPPVIANFSSSLLAVVRIRQKYLAMKKRRLEMSQVFGGAKLMAGAPSRTSPKIFTFDGEPGSVPPLAPERRKRRRKNRGVQYPTGQGRRAPPKPAQSRAKYCLYLLCAIVFLQVYNAIENLDDHVLRYDLDGLEKTLRREVFGQRAAVEGLLGLLHDYLSTYVHGRPLVLSVHGPSGVGKSHLGRLLAGHFRAVVGEPLVLQYYVLHRCPLEADAWHCARALSVVVAEMVERAEEEEKIPLFVFDEAEHMHGEILDALRDLVATKRSNEYLNAVYLFLSGLGGEHITHHLLHNSSSAAGGGGGMMAMTMEGACGGRHGNLAKELGPVLRDTLEKRHPLWEAAEILPMGLLEKSHVTECFLDEMAGEGFYPDRENIERLAGEVEYYPAVGEHQYARTGCKQVVAKVNLL</sequence>
<accession>A0A8C5F7L7</accession>
<feature type="region of interest" description="Disordered" evidence="8">
    <location>
        <begin position="145"/>
        <end position="185"/>
    </location>
</feature>
<dbReference type="Proteomes" id="UP000694546">
    <property type="component" value="Chromosome 19"/>
</dbReference>
<keyword evidence="7 9" id="KW-0472">Membrane</keyword>
<reference evidence="11" key="1">
    <citation type="submission" date="2025-08" db="UniProtKB">
        <authorList>
            <consortium name="Ensembl"/>
        </authorList>
    </citation>
    <scope>IDENTIFICATION</scope>
</reference>
<dbReference type="AlphaFoldDB" id="A0A8C5F7L7"/>
<protein>
    <submittedName>
        <fullName evidence="11">Torsin family 4, member Aa</fullName>
    </submittedName>
</protein>
<name>A0A8C5F7L7_GADMO</name>
<proteinExistence type="inferred from homology"/>
<keyword evidence="5" id="KW-0067">ATP-binding</keyword>
<organism evidence="11 12">
    <name type="scientific">Gadus morhua</name>
    <name type="common">Atlantic cod</name>
    <dbReference type="NCBI Taxonomy" id="8049"/>
    <lineage>
        <taxon>Eukaryota</taxon>
        <taxon>Metazoa</taxon>
        <taxon>Chordata</taxon>
        <taxon>Craniata</taxon>
        <taxon>Vertebrata</taxon>
        <taxon>Euteleostomi</taxon>
        <taxon>Actinopterygii</taxon>
        <taxon>Neopterygii</taxon>
        <taxon>Teleostei</taxon>
        <taxon>Neoteleostei</taxon>
        <taxon>Acanthomorphata</taxon>
        <taxon>Zeiogadaria</taxon>
        <taxon>Gadariae</taxon>
        <taxon>Gadiformes</taxon>
        <taxon>Gadoidei</taxon>
        <taxon>Gadidae</taxon>
        <taxon>Gadus</taxon>
    </lineage>
</organism>
<dbReference type="GeneTree" id="ENSGT00950000182888"/>
<evidence type="ECO:0000313" key="11">
    <source>
        <dbReference type="Ensembl" id="ENSGMOP00000013234.2"/>
    </source>
</evidence>
<keyword evidence="4" id="KW-0547">Nucleotide-binding</keyword>
<evidence type="ECO:0000256" key="8">
    <source>
        <dbReference type="SAM" id="MobiDB-lite"/>
    </source>
</evidence>
<keyword evidence="3 9" id="KW-0812">Transmembrane</keyword>
<evidence type="ECO:0000313" key="12">
    <source>
        <dbReference type="Proteomes" id="UP000694546"/>
    </source>
</evidence>